<dbReference type="GO" id="GO:0000329">
    <property type="term" value="C:fungal-type vacuole membrane"/>
    <property type="evidence" value="ECO:0007669"/>
    <property type="project" value="TreeGrafter"/>
</dbReference>
<evidence type="ECO:0000256" key="4">
    <source>
        <dbReference type="ARBA" id="ARBA00023136"/>
    </source>
</evidence>
<evidence type="ECO:0000256" key="2">
    <source>
        <dbReference type="ARBA" id="ARBA00022692"/>
    </source>
</evidence>
<evidence type="ECO:0000256" key="5">
    <source>
        <dbReference type="SAM" id="MobiDB-lite"/>
    </source>
</evidence>
<keyword evidence="3 6" id="KW-1133">Transmembrane helix</keyword>
<evidence type="ECO:0000256" key="6">
    <source>
        <dbReference type="SAM" id="Phobius"/>
    </source>
</evidence>
<dbReference type="InterPro" id="IPR011701">
    <property type="entry name" value="MFS"/>
</dbReference>
<dbReference type="PANTHER" id="PTHR23501">
    <property type="entry name" value="MAJOR FACILITATOR SUPERFAMILY"/>
    <property type="match status" value="1"/>
</dbReference>
<feature type="transmembrane region" description="Helical" evidence="6">
    <location>
        <begin position="82"/>
        <end position="107"/>
    </location>
</feature>
<dbReference type="Pfam" id="PF07690">
    <property type="entry name" value="MFS_1"/>
    <property type="match status" value="1"/>
</dbReference>
<evidence type="ECO:0000256" key="1">
    <source>
        <dbReference type="ARBA" id="ARBA00004141"/>
    </source>
</evidence>
<dbReference type="PROSITE" id="PS50850">
    <property type="entry name" value="MFS"/>
    <property type="match status" value="1"/>
</dbReference>
<name>A0AAI8VBD1_9PEZI</name>
<keyword evidence="9" id="KW-1185">Reference proteome</keyword>
<dbReference type="GO" id="GO:0015174">
    <property type="term" value="F:basic amino acid transmembrane transporter activity"/>
    <property type="evidence" value="ECO:0007669"/>
    <property type="project" value="TreeGrafter"/>
</dbReference>
<dbReference type="PANTHER" id="PTHR23501:SF33">
    <property type="entry name" value="MAJOR FACILITATOR SUPERFAMILY (MFS) PROFILE DOMAIN-CONTAINING PROTEIN"/>
    <property type="match status" value="1"/>
</dbReference>
<feature type="transmembrane region" description="Helical" evidence="6">
    <location>
        <begin position="393"/>
        <end position="413"/>
    </location>
</feature>
<evidence type="ECO:0000313" key="8">
    <source>
        <dbReference type="EMBL" id="CAJ2501266.1"/>
    </source>
</evidence>
<evidence type="ECO:0000259" key="7">
    <source>
        <dbReference type="PROSITE" id="PS50850"/>
    </source>
</evidence>
<keyword evidence="4 6" id="KW-0472">Membrane</keyword>
<dbReference type="EMBL" id="CAUWAG010000003">
    <property type="protein sequence ID" value="CAJ2501266.1"/>
    <property type="molecule type" value="Genomic_DNA"/>
</dbReference>
<feature type="domain" description="Major facilitator superfamily (MFS) profile" evidence="7">
    <location>
        <begin position="82"/>
        <end position="563"/>
    </location>
</feature>
<feature type="transmembrane region" description="Helical" evidence="6">
    <location>
        <begin position="176"/>
        <end position="196"/>
    </location>
</feature>
<feature type="transmembrane region" description="Helical" evidence="6">
    <location>
        <begin position="255"/>
        <end position="278"/>
    </location>
</feature>
<dbReference type="SUPFAM" id="SSF103473">
    <property type="entry name" value="MFS general substrate transporter"/>
    <property type="match status" value="1"/>
</dbReference>
<comment type="subcellular location">
    <subcellularLocation>
        <location evidence="1">Membrane</location>
        <topology evidence="1">Multi-pass membrane protein</topology>
    </subcellularLocation>
</comment>
<reference evidence="8" key="1">
    <citation type="submission" date="2023-10" db="EMBL/GenBank/DDBJ databases">
        <authorList>
            <person name="Hackl T."/>
        </authorList>
    </citation>
    <scope>NUCLEOTIDE SEQUENCE</scope>
</reference>
<dbReference type="InterPro" id="IPR020846">
    <property type="entry name" value="MFS_dom"/>
</dbReference>
<feature type="compositionally biased region" description="Low complexity" evidence="5">
    <location>
        <begin position="30"/>
        <end position="43"/>
    </location>
</feature>
<dbReference type="InterPro" id="IPR036259">
    <property type="entry name" value="MFS_trans_sf"/>
</dbReference>
<feature type="transmembrane region" description="Helical" evidence="6">
    <location>
        <begin position="147"/>
        <end position="164"/>
    </location>
</feature>
<sequence>MPDTGLPKILIDETTRLLSPEDLSVDSALNSPSPSTVSTSSNNYAVSGSIGHQTGCDEEQGQTRTENEPLPPNYSNGFIARVVVALLIGVFTSSADVSLVIATHPVIASEFNDLENSSWLFISFMLAGAATQSLYGKLSDIYGRKAILLLCYALFASGCALIGFGKSMWQVILGRLISGSGGAGMMVLAAVIVAVGRSIGRPLGGLLADTIGWRWSFLGQIPIFVIAMVVCWFILPNLGVPPQGCSEGDGRTGSRLARIDFLGAAFLGSGLLALLLPLKIAGQKIPWTHPAVSALFVGGILLLGMFVITEARWAKEPIFPLRLLRQKDVVLSYVINIFQTAAQVAMMFSVPLYFQVTRRSSSTIAGAHLMPAVIGYTVGGIMTGWWIQRTGRYKAPLAFAGVIAFTSYLFMVLRWNGNTNWAESLYITPGGFGTGVCVSAVFILLQVAIDPSDKAAAVSGLYLAIPVGSILGMAASNTVMSLVMPQDLTLRLLDLGFDEVGIKKILKEALSRVDYIDEAPQRVSRAVVQSYIDGLEYSHCVSMGFAVLATSAALMVTNREIRH</sequence>
<accession>A0AAI8VBD1</accession>
<protein>
    <submittedName>
        <fullName evidence="8">Uu.00g041190.m01.CDS01</fullName>
    </submittedName>
</protein>
<evidence type="ECO:0000256" key="3">
    <source>
        <dbReference type="ARBA" id="ARBA00022989"/>
    </source>
</evidence>
<feature type="transmembrane region" description="Helical" evidence="6">
    <location>
        <begin position="119"/>
        <end position="135"/>
    </location>
</feature>
<evidence type="ECO:0000313" key="9">
    <source>
        <dbReference type="Proteomes" id="UP001295740"/>
    </source>
</evidence>
<gene>
    <name evidence="8" type="ORF">KHLLAP_LOCUS1734</name>
</gene>
<feature type="transmembrane region" description="Helical" evidence="6">
    <location>
        <begin position="366"/>
        <end position="387"/>
    </location>
</feature>
<feature type="transmembrane region" description="Helical" evidence="6">
    <location>
        <begin position="329"/>
        <end position="354"/>
    </location>
</feature>
<feature type="region of interest" description="Disordered" evidence="5">
    <location>
        <begin position="24"/>
        <end position="70"/>
    </location>
</feature>
<feature type="transmembrane region" description="Helical" evidence="6">
    <location>
        <begin position="217"/>
        <end position="235"/>
    </location>
</feature>
<feature type="transmembrane region" description="Helical" evidence="6">
    <location>
        <begin position="461"/>
        <end position="483"/>
    </location>
</feature>
<dbReference type="AlphaFoldDB" id="A0AAI8VBD1"/>
<feature type="transmembrane region" description="Helical" evidence="6">
    <location>
        <begin position="290"/>
        <end position="309"/>
    </location>
</feature>
<organism evidence="8 9">
    <name type="scientific">Anthostomella pinea</name>
    <dbReference type="NCBI Taxonomy" id="933095"/>
    <lineage>
        <taxon>Eukaryota</taxon>
        <taxon>Fungi</taxon>
        <taxon>Dikarya</taxon>
        <taxon>Ascomycota</taxon>
        <taxon>Pezizomycotina</taxon>
        <taxon>Sordariomycetes</taxon>
        <taxon>Xylariomycetidae</taxon>
        <taxon>Xylariales</taxon>
        <taxon>Xylariaceae</taxon>
        <taxon>Anthostomella</taxon>
    </lineage>
</organism>
<keyword evidence="2 6" id="KW-0812">Transmembrane</keyword>
<feature type="transmembrane region" description="Helical" evidence="6">
    <location>
        <begin position="425"/>
        <end position="449"/>
    </location>
</feature>
<dbReference type="Proteomes" id="UP001295740">
    <property type="component" value="Unassembled WGS sequence"/>
</dbReference>
<comment type="caution">
    <text evidence="8">The sequence shown here is derived from an EMBL/GenBank/DDBJ whole genome shotgun (WGS) entry which is preliminary data.</text>
</comment>
<proteinExistence type="predicted"/>
<dbReference type="Gene3D" id="1.20.1250.20">
    <property type="entry name" value="MFS general substrate transporter like domains"/>
    <property type="match status" value="1"/>
</dbReference>